<dbReference type="AlphaFoldDB" id="A0A318SL62"/>
<organism evidence="2 3">
    <name type="scientific">Deinococcus yavapaiensis KR-236</name>
    <dbReference type="NCBI Taxonomy" id="694435"/>
    <lineage>
        <taxon>Bacteria</taxon>
        <taxon>Thermotogati</taxon>
        <taxon>Deinococcota</taxon>
        <taxon>Deinococci</taxon>
        <taxon>Deinococcales</taxon>
        <taxon>Deinococcaceae</taxon>
        <taxon>Deinococcus</taxon>
    </lineage>
</organism>
<keyword evidence="1" id="KW-0732">Signal</keyword>
<sequence>MNARPAWIMPVVITLSSGAFAQQTTHFAVRFFDCRGSVEQRVTNARTDVSTFRRAPLGEMQGQANTKERVFQVATRPGPAYQFAVSSSRGVAVLRPSQNVAVLTAAIVFQNDVLHYTLTMPLGSTNAALLTATNATGTTLVTARCRWAVKPIR</sequence>
<comment type="caution">
    <text evidence="2">The sequence shown here is derived from an EMBL/GenBank/DDBJ whole genome shotgun (WGS) entry which is preliminary data.</text>
</comment>
<name>A0A318SL62_9DEIO</name>
<dbReference type="EMBL" id="QJSX01000009">
    <property type="protein sequence ID" value="PYE53292.1"/>
    <property type="molecule type" value="Genomic_DNA"/>
</dbReference>
<gene>
    <name evidence="2" type="ORF">DES52_10964</name>
</gene>
<evidence type="ECO:0000313" key="3">
    <source>
        <dbReference type="Proteomes" id="UP000248326"/>
    </source>
</evidence>
<feature type="signal peptide" evidence="1">
    <location>
        <begin position="1"/>
        <end position="21"/>
    </location>
</feature>
<evidence type="ECO:0000256" key="1">
    <source>
        <dbReference type="SAM" id="SignalP"/>
    </source>
</evidence>
<feature type="chain" id="PRO_5016234966" evidence="1">
    <location>
        <begin position="22"/>
        <end position="153"/>
    </location>
</feature>
<accession>A0A318SL62</accession>
<dbReference type="Proteomes" id="UP000248326">
    <property type="component" value="Unassembled WGS sequence"/>
</dbReference>
<reference evidence="2 3" key="1">
    <citation type="submission" date="2018-06" db="EMBL/GenBank/DDBJ databases">
        <title>Genomic Encyclopedia of Type Strains, Phase IV (KMG-IV): sequencing the most valuable type-strain genomes for metagenomic binning, comparative biology and taxonomic classification.</title>
        <authorList>
            <person name="Goeker M."/>
        </authorList>
    </citation>
    <scope>NUCLEOTIDE SEQUENCE [LARGE SCALE GENOMIC DNA]</scope>
    <source>
        <strain evidence="2 3">DSM 18048</strain>
    </source>
</reference>
<evidence type="ECO:0000313" key="2">
    <source>
        <dbReference type="EMBL" id="PYE53292.1"/>
    </source>
</evidence>
<proteinExistence type="predicted"/>
<protein>
    <submittedName>
        <fullName evidence="2">Uncharacterized protein</fullName>
    </submittedName>
</protein>
<keyword evidence="3" id="KW-1185">Reference proteome</keyword>